<feature type="transmembrane region" description="Helical" evidence="2">
    <location>
        <begin position="401"/>
        <end position="426"/>
    </location>
</feature>
<protein>
    <submittedName>
        <fullName evidence="3">MFS transporter</fullName>
    </submittedName>
</protein>
<feature type="transmembrane region" description="Helical" evidence="2">
    <location>
        <begin position="296"/>
        <end position="315"/>
    </location>
</feature>
<evidence type="ECO:0000256" key="2">
    <source>
        <dbReference type="SAM" id="Phobius"/>
    </source>
</evidence>
<dbReference type="EMBL" id="JBHSGB010000010">
    <property type="protein sequence ID" value="MFC4655818.1"/>
    <property type="molecule type" value="Genomic_DNA"/>
</dbReference>
<evidence type="ECO:0000313" key="4">
    <source>
        <dbReference type="Proteomes" id="UP001595962"/>
    </source>
</evidence>
<dbReference type="PANTHER" id="PTHR11328">
    <property type="entry name" value="MAJOR FACILITATOR SUPERFAMILY DOMAIN-CONTAINING PROTEIN"/>
    <property type="match status" value="1"/>
</dbReference>
<proteinExistence type="inferred from homology"/>
<dbReference type="NCBIfam" id="TIGR00792">
    <property type="entry name" value="gph"/>
    <property type="match status" value="1"/>
</dbReference>
<name>A0ABV9JNI3_9GAMM</name>
<feature type="transmembrane region" description="Helical" evidence="2">
    <location>
        <begin position="321"/>
        <end position="342"/>
    </location>
</feature>
<organism evidence="3 4">
    <name type="scientific">Rheinheimera marina</name>
    <dbReference type="NCBI Taxonomy" id="1774958"/>
    <lineage>
        <taxon>Bacteria</taxon>
        <taxon>Pseudomonadati</taxon>
        <taxon>Pseudomonadota</taxon>
        <taxon>Gammaproteobacteria</taxon>
        <taxon>Chromatiales</taxon>
        <taxon>Chromatiaceae</taxon>
        <taxon>Rheinheimera</taxon>
    </lineage>
</organism>
<feature type="transmembrane region" description="Helical" evidence="2">
    <location>
        <begin position="363"/>
        <end position="389"/>
    </location>
</feature>
<dbReference type="Gene3D" id="1.20.1250.20">
    <property type="entry name" value="MFS general substrate transporter like domains"/>
    <property type="match status" value="1"/>
</dbReference>
<comment type="similarity">
    <text evidence="1">Belongs to the sodium:galactoside symporter (TC 2.A.2) family.</text>
</comment>
<dbReference type="Proteomes" id="UP001595962">
    <property type="component" value="Unassembled WGS sequence"/>
</dbReference>
<dbReference type="RefSeq" id="WP_377334300.1">
    <property type="nucleotide sequence ID" value="NZ_JBHSGB010000010.1"/>
</dbReference>
<accession>A0ABV9JNI3</accession>
<feature type="transmembrane region" description="Helical" evidence="2">
    <location>
        <begin position="12"/>
        <end position="35"/>
    </location>
</feature>
<dbReference type="Pfam" id="PF13347">
    <property type="entry name" value="MFS_2"/>
    <property type="match status" value="1"/>
</dbReference>
<keyword evidence="2" id="KW-0812">Transmembrane</keyword>
<keyword evidence="2" id="KW-0472">Membrane</keyword>
<sequence>MAGFKLSVMEKVGFGAGDMAVNVVISSMMLIITFFYTDIFGLKPEDIAILFLVVRMIDAVTDPLMGMLTDKFTTRWGRYRHYFLWMAIPFGISVFLTFSTPDLDYNGKLVWAYATYIFVTLMFTAVTIPYISLIGVLTDCPKERLSANGYRLFFAKIAAFLVTIIVPVLAEYWDAENLAAGYQAAMGLMAAMASALFLFCFFTTTERLQHQVDRKPFWKQCCLLLKNDQWLVLCAVCVTGTIGYVIRGSVAAYYAKYYLGGDAALMSAFLSTGVVAAILAMVASTWITKTYCKVRLFRESQILVALLSGLLFLLVSPGDVWLAFVLYFLLSFVVDLHAPVFWSAIAEAVDYGEHKSGHRVSGLAFGGISFCQKAGMGIAGFMVGSLLTYFGYQPDQTQTEFSLFGIALMLSVIPGLFHLLMGLLMYRYKITDRFYQQMQQGAAVCPKPDTTAPMNAVSAKPIEQ</sequence>
<keyword evidence="4" id="KW-1185">Reference proteome</keyword>
<feature type="transmembrane region" description="Helical" evidence="2">
    <location>
        <begin position="81"/>
        <end position="98"/>
    </location>
</feature>
<feature type="transmembrane region" description="Helical" evidence="2">
    <location>
        <begin position="223"/>
        <end position="246"/>
    </location>
</feature>
<feature type="transmembrane region" description="Helical" evidence="2">
    <location>
        <begin position="110"/>
        <end position="137"/>
    </location>
</feature>
<dbReference type="CDD" id="cd17332">
    <property type="entry name" value="MFS_MelB_like"/>
    <property type="match status" value="1"/>
</dbReference>
<feature type="transmembrane region" description="Helical" evidence="2">
    <location>
        <begin position="182"/>
        <end position="202"/>
    </location>
</feature>
<dbReference type="InterPro" id="IPR001927">
    <property type="entry name" value="Na/Gal_symport"/>
</dbReference>
<gene>
    <name evidence="3" type="ORF">ACFO3I_12455</name>
</gene>
<dbReference type="InterPro" id="IPR039672">
    <property type="entry name" value="MFS_2"/>
</dbReference>
<keyword evidence="2" id="KW-1133">Transmembrane helix</keyword>
<evidence type="ECO:0000313" key="3">
    <source>
        <dbReference type="EMBL" id="MFC4655818.1"/>
    </source>
</evidence>
<evidence type="ECO:0000256" key="1">
    <source>
        <dbReference type="ARBA" id="ARBA00009617"/>
    </source>
</evidence>
<comment type="caution">
    <text evidence="3">The sequence shown here is derived from an EMBL/GenBank/DDBJ whole genome shotgun (WGS) entry which is preliminary data.</text>
</comment>
<dbReference type="PANTHER" id="PTHR11328:SF24">
    <property type="entry name" value="MAJOR FACILITATOR SUPERFAMILY (MFS) PROFILE DOMAIN-CONTAINING PROTEIN"/>
    <property type="match status" value="1"/>
</dbReference>
<reference evidence="4" key="1">
    <citation type="journal article" date="2019" name="Int. J. Syst. Evol. Microbiol.">
        <title>The Global Catalogue of Microorganisms (GCM) 10K type strain sequencing project: providing services to taxonomists for standard genome sequencing and annotation.</title>
        <authorList>
            <consortium name="The Broad Institute Genomics Platform"/>
            <consortium name="The Broad Institute Genome Sequencing Center for Infectious Disease"/>
            <person name="Wu L."/>
            <person name="Ma J."/>
        </authorList>
    </citation>
    <scope>NUCLEOTIDE SEQUENCE [LARGE SCALE GENOMIC DNA]</scope>
    <source>
        <strain evidence="4">DT28</strain>
    </source>
</reference>
<feature type="transmembrane region" description="Helical" evidence="2">
    <location>
        <begin position="149"/>
        <end position="170"/>
    </location>
</feature>
<feature type="transmembrane region" description="Helical" evidence="2">
    <location>
        <begin position="47"/>
        <end position="69"/>
    </location>
</feature>
<dbReference type="InterPro" id="IPR036259">
    <property type="entry name" value="MFS_trans_sf"/>
</dbReference>
<dbReference type="SUPFAM" id="SSF103473">
    <property type="entry name" value="MFS general substrate transporter"/>
    <property type="match status" value="1"/>
</dbReference>
<feature type="transmembrane region" description="Helical" evidence="2">
    <location>
        <begin position="266"/>
        <end position="287"/>
    </location>
</feature>